<dbReference type="Gene3D" id="2.80.10.50">
    <property type="match status" value="1"/>
</dbReference>
<gene>
    <name evidence="3" type="ORF">ODALV1_LOCUS1957</name>
</gene>
<dbReference type="Proteomes" id="UP001642540">
    <property type="component" value="Unassembled WGS sequence"/>
</dbReference>
<dbReference type="Pfam" id="PF00167">
    <property type="entry name" value="FGF"/>
    <property type="match status" value="1"/>
</dbReference>
<dbReference type="CDD" id="cd00058">
    <property type="entry name" value="beta-trefoil_FGF"/>
    <property type="match status" value="1"/>
</dbReference>
<dbReference type="InterPro" id="IPR008996">
    <property type="entry name" value="IL1/FGF"/>
</dbReference>
<feature type="region of interest" description="Disordered" evidence="2">
    <location>
        <begin position="1"/>
        <end position="30"/>
    </location>
</feature>
<sequence length="195" mass="21792">MCGGIGSICKKDSTPDTGDGIVIPPNADRGPSLFENLSREDRDHRVPAIPGVTGRRRRIRRLHSRTGFDVAVYPNGKVRGTQSPKNKYGNFEFEIAGENGEMRIKGVITGFYITMTPKGRIVGQPQPDINGTVWIETRASAQSAYMSFLSRDYAHYGWYFAIKKSGKPKAGHKTNHPYPQKSISFLSYIVSEEFY</sequence>
<dbReference type="SMART" id="SM00442">
    <property type="entry name" value="FGF"/>
    <property type="match status" value="1"/>
</dbReference>
<dbReference type="EMBL" id="CAXLJM020000007">
    <property type="protein sequence ID" value="CAL8072007.1"/>
    <property type="molecule type" value="Genomic_DNA"/>
</dbReference>
<evidence type="ECO:0000313" key="4">
    <source>
        <dbReference type="Proteomes" id="UP001642540"/>
    </source>
</evidence>
<name>A0ABP1PNF1_9HEXA</name>
<keyword evidence="4" id="KW-1185">Reference proteome</keyword>
<comment type="caution">
    <text evidence="3">The sequence shown here is derived from an EMBL/GenBank/DDBJ whole genome shotgun (WGS) entry which is preliminary data.</text>
</comment>
<accession>A0ABP1PNF1</accession>
<organism evidence="3 4">
    <name type="scientific">Orchesella dallaii</name>
    <dbReference type="NCBI Taxonomy" id="48710"/>
    <lineage>
        <taxon>Eukaryota</taxon>
        <taxon>Metazoa</taxon>
        <taxon>Ecdysozoa</taxon>
        <taxon>Arthropoda</taxon>
        <taxon>Hexapoda</taxon>
        <taxon>Collembola</taxon>
        <taxon>Entomobryomorpha</taxon>
        <taxon>Entomobryoidea</taxon>
        <taxon>Orchesellidae</taxon>
        <taxon>Orchesellinae</taxon>
        <taxon>Orchesella</taxon>
    </lineage>
</organism>
<protein>
    <recommendedName>
        <fullName evidence="5">Fibroblast growth factor</fullName>
    </recommendedName>
</protein>
<dbReference type="PANTHER" id="PTHR11486">
    <property type="entry name" value="FIBROBLAST GROWTH FACTOR"/>
    <property type="match status" value="1"/>
</dbReference>
<evidence type="ECO:0000256" key="2">
    <source>
        <dbReference type="SAM" id="MobiDB-lite"/>
    </source>
</evidence>
<dbReference type="InterPro" id="IPR056378">
    <property type="entry name" value="Let-756-like_FGF"/>
</dbReference>
<reference evidence="3 4" key="1">
    <citation type="submission" date="2024-08" db="EMBL/GenBank/DDBJ databases">
        <authorList>
            <person name="Cucini C."/>
            <person name="Frati F."/>
        </authorList>
    </citation>
    <scope>NUCLEOTIDE SEQUENCE [LARGE SCALE GENOMIC DNA]</scope>
</reference>
<dbReference type="InterPro" id="IPR002209">
    <property type="entry name" value="Fibroblast_GF_fam"/>
</dbReference>
<evidence type="ECO:0000313" key="3">
    <source>
        <dbReference type="EMBL" id="CAL8072007.1"/>
    </source>
</evidence>
<proteinExistence type="inferred from homology"/>
<evidence type="ECO:0000256" key="1">
    <source>
        <dbReference type="ARBA" id="ARBA00007936"/>
    </source>
</evidence>
<evidence type="ECO:0008006" key="5">
    <source>
        <dbReference type="Google" id="ProtNLM"/>
    </source>
</evidence>
<dbReference type="SUPFAM" id="SSF50353">
    <property type="entry name" value="Cytokine"/>
    <property type="match status" value="1"/>
</dbReference>
<comment type="similarity">
    <text evidence="1">Belongs to the heparin-binding growth factors family.</text>
</comment>